<evidence type="ECO:0000313" key="2">
    <source>
        <dbReference type="Proteomes" id="UP000053989"/>
    </source>
</evidence>
<dbReference type="STRING" id="1036808.A0A0C2ZIT7"/>
<reference evidence="1 2" key="1">
    <citation type="submission" date="2014-04" db="EMBL/GenBank/DDBJ databases">
        <authorList>
            <consortium name="DOE Joint Genome Institute"/>
            <person name="Kuo A."/>
            <person name="Kohler A."/>
            <person name="Nagy L.G."/>
            <person name="Floudas D."/>
            <person name="Copeland A."/>
            <person name="Barry K.W."/>
            <person name="Cichocki N."/>
            <person name="Veneault-Fourrey C."/>
            <person name="LaButti K."/>
            <person name="Lindquist E.A."/>
            <person name="Lipzen A."/>
            <person name="Lundell T."/>
            <person name="Morin E."/>
            <person name="Murat C."/>
            <person name="Sun H."/>
            <person name="Tunlid A."/>
            <person name="Henrissat B."/>
            <person name="Grigoriev I.V."/>
            <person name="Hibbett D.S."/>
            <person name="Martin F."/>
            <person name="Nordberg H.P."/>
            <person name="Cantor M.N."/>
            <person name="Hua S.X."/>
        </authorList>
    </citation>
    <scope>NUCLEOTIDE SEQUENCE [LARGE SCALE GENOMIC DNA]</scope>
    <source>
        <strain evidence="1 2">Foug A</strain>
    </source>
</reference>
<dbReference type="HOGENOM" id="CLU_2243064_0_0_1"/>
<dbReference type="EMBL" id="KN822204">
    <property type="protein sequence ID" value="KIM52667.1"/>
    <property type="molecule type" value="Genomic_DNA"/>
</dbReference>
<organism evidence="1 2">
    <name type="scientific">Scleroderma citrinum Foug A</name>
    <dbReference type="NCBI Taxonomy" id="1036808"/>
    <lineage>
        <taxon>Eukaryota</taxon>
        <taxon>Fungi</taxon>
        <taxon>Dikarya</taxon>
        <taxon>Basidiomycota</taxon>
        <taxon>Agaricomycotina</taxon>
        <taxon>Agaricomycetes</taxon>
        <taxon>Agaricomycetidae</taxon>
        <taxon>Boletales</taxon>
        <taxon>Sclerodermatineae</taxon>
        <taxon>Sclerodermataceae</taxon>
        <taxon>Scleroderma</taxon>
    </lineage>
</organism>
<evidence type="ECO:0008006" key="3">
    <source>
        <dbReference type="Google" id="ProtNLM"/>
    </source>
</evidence>
<dbReference type="OrthoDB" id="3366231at2759"/>
<name>A0A0C2ZIT7_9AGAM</name>
<dbReference type="InParanoid" id="A0A0C2ZIT7"/>
<evidence type="ECO:0000313" key="1">
    <source>
        <dbReference type="EMBL" id="KIM52667.1"/>
    </source>
</evidence>
<protein>
    <recommendedName>
        <fullName evidence="3">Helitron helicase-like domain-containing protein</fullName>
    </recommendedName>
</protein>
<gene>
    <name evidence="1" type="ORF">SCLCIDRAFT_44909</name>
</gene>
<keyword evidence="2" id="KW-1185">Reference proteome</keyword>
<sequence>YLRAILQSRPALSFIDARTVNGNVYETFQQAAIALGLFADQNEAQYAMQEAINSLATPRQLRLLFIHLLVNDCILTPIDFWTAYREHMAHDFNLQLGVNIDLALN</sequence>
<feature type="non-terminal residue" evidence="1">
    <location>
        <position position="105"/>
    </location>
</feature>
<reference evidence="2" key="2">
    <citation type="submission" date="2015-01" db="EMBL/GenBank/DDBJ databases">
        <title>Evolutionary Origins and Diversification of the Mycorrhizal Mutualists.</title>
        <authorList>
            <consortium name="DOE Joint Genome Institute"/>
            <consortium name="Mycorrhizal Genomics Consortium"/>
            <person name="Kohler A."/>
            <person name="Kuo A."/>
            <person name="Nagy L.G."/>
            <person name="Floudas D."/>
            <person name="Copeland A."/>
            <person name="Barry K.W."/>
            <person name="Cichocki N."/>
            <person name="Veneault-Fourrey C."/>
            <person name="LaButti K."/>
            <person name="Lindquist E.A."/>
            <person name="Lipzen A."/>
            <person name="Lundell T."/>
            <person name="Morin E."/>
            <person name="Murat C."/>
            <person name="Riley R."/>
            <person name="Ohm R."/>
            <person name="Sun H."/>
            <person name="Tunlid A."/>
            <person name="Henrissat B."/>
            <person name="Grigoriev I.V."/>
            <person name="Hibbett D.S."/>
            <person name="Martin F."/>
        </authorList>
    </citation>
    <scope>NUCLEOTIDE SEQUENCE [LARGE SCALE GENOMIC DNA]</scope>
    <source>
        <strain evidence="2">Foug A</strain>
    </source>
</reference>
<feature type="non-terminal residue" evidence="1">
    <location>
        <position position="1"/>
    </location>
</feature>
<proteinExistence type="predicted"/>
<accession>A0A0C2ZIT7</accession>
<dbReference type="Proteomes" id="UP000053989">
    <property type="component" value="Unassembled WGS sequence"/>
</dbReference>
<dbReference type="AlphaFoldDB" id="A0A0C2ZIT7"/>